<keyword evidence="1" id="KW-1133">Transmembrane helix</keyword>
<accession>A0A6J7HT23</accession>
<gene>
    <name evidence="2" type="ORF">UFOPK3720_00143</name>
</gene>
<proteinExistence type="predicted"/>
<feature type="transmembrane region" description="Helical" evidence="1">
    <location>
        <begin position="12"/>
        <end position="33"/>
    </location>
</feature>
<keyword evidence="1" id="KW-0812">Transmembrane</keyword>
<organism evidence="2">
    <name type="scientific">freshwater metagenome</name>
    <dbReference type="NCBI Taxonomy" id="449393"/>
    <lineage>
        <taxon>unclassified sequences</taxon>
        <taxon>metagenomes</taxon>
        <taxon>ecological metagenomes</taxon>
    </lineage>
</organism>
<evidence type="ECO:0000256" key="1">
    <source>
        <dbReference type="SAM" id="Phobius"/>
    </source>
</evidence>
<dbReference type="EMBL" id="CAFBNB010000015">
    <property type="protein sequence ID" value="CAB4919515.1"/>
    <property type="molecule type" value="Genomic_DNA"/>
</dbReference>
<protein>
    <submittedName>
        <fullName evidence="2">Unannotated protein</fullName>
    </submittedName>
</protein>
<evidence type="ECO:0000313" key="2">
    <source>
        <dbReference type="EMBL" id="CAB4919515.1"/>
    </source>
</evidence>
<dbReference type="AlphaFoldDB" id="A0A6J7HT23"/>
<keyword evidence="1" id="KW-0472">Membrane</keyword>
<reference evidence="2" key="1">
    <citation type="submission" date="2020-05" db="EMBL/GenBank/DDBJ databases">
        <authorList>
            <person name="Chiriac C."/>
            <person name="Salcher M."/>
            <person name="Ghai R."/>
            <person name="Kavagutti S V."/>
        </authorList>
    </citation>
    <scope>NUCLEOTIDE SEQUENCE</scope>
</reference>
<sequence>MTAAPKRRTPGWVPVLIGVLAFLVVLVGFGLAAGDWVSRNSEMNSLVTRIEASEAAMQQTQDELALIFAEYDEPPALTTQEKAEFADKLKAAAAAGEQRVAAAGAGVRAVVVMPWHGNISAGQKAYVVHNQAWQDYLRASAKDPAVLLDDQPAINETFMASEPLLKKAVPEPPLYDLNVRVDDIFVEGQAPAEEGPTQEALLRGVR</sequence>
<name>A0A6J7HT23_9ZZZZ</name>